<dbReference type="EMBL" id="VJMH01005376">
    <property type="protein sequence ID" value="KAF0696693.1"/>
    <property type="molecule type" value="Genomic_DNA"/>
</dbReference>
<reference evidence="2 3" key="1">
    <citation type="submission" date="2019-03" db="EMBL/GenBank/DDBJ databases">
        <authorList>
            <person name="Gaulin E."/>
            <person name="Dumas B."/>
        </authorList>
    </citation>
    <scope>NUCLEOTIDE SEQUENCE [LARGE SCALE GENOMIC DNA]</scope>
    <source>
        <strain evidence="2">CBS 568.67</strain>
    </source>
</reference>
<sequence length="345" mass="39935">MEARRQYECDRKRRYRAEQRSNKKHLTAEADLLQELEWLGRQLIQRKGNREWLRRCAQDCCASVANNRTLRDQVRRYNHLTQTLHNWVHTSMTLSGASPWLHSTLIADPVARQYGYRWLTDRVFHSALAAHATTGSIDDMARVTVHANADCEIAGMKTWCQHTILVPYTRVASCLWDTFTQDDRSPMRHAKTLVSESDLFYKRVYDKLHGTNSCLLMRRYNLPTRIVFVRVFLRDDDCFPLLPHELRPHGFGWTAIEKITDDVTLYRSTVTHHAPVTTQGAISLDQTAAVFGVEPHPTSPATTLARIETNCLRNFLTMREHTTRELQRRLQRATTASDEAASMLM</sequence>
<organism evidence="2 3">
    <name type="scientific">Aphanomyces stellatus</name>
    <dbReference type="NCBI Taxonomy" id="120398"/>
    <lineage>
        <taxon>Eukaryota</taxon>
        <taxon>Sar</taxon>
        <taxon>Stramenopiles</taxon>
        <taxon>Oomycota</taxon>
        <taxon>Saprolegniomycetes</taxon>
        <taxon>Saprolegniales</taxon>
        <taxon>Verrucalvaceae</taxon>
        <taxon>Aphanomyces</taxon>
    </lineage>
</organism>
<protein>
    <submittedName>
        <fullName evidence="2">Aste57867_12575 protein</fullName>
    </submittedName>
</protein>
<dbReference type="Proteomes" id="UP000332933">
    <property type="component" value="Unassembled WGS sequence"/>
</dbReference>
<keyword evidence="3" id="KW-1185">Reference proteome</keyword>
<reference evidence="1" key="2">
    <citation type="submission" date="2019-06" db="EMBL/GenBank/DDBJ databases">
        <title>Genomics analysis of Aphanomyces spp. identifies a new class of oomycete effector associated with host adaptation.</title>
        <authorList>
            <person name="Gaulin E."/>
        </authorList>
    </citation>
    <scope>NUCLEOTIDE SEQUENCE</scope>
    <source>
        <strain evidence="1">CBS 578.67</strain>
    </source>
</reference>
<gene>
    <name evidence="2" type="primary">Aste57867_12575</name>
    <name evidence="1" type="ORF">As57867_012529</name>
    <name evidence="2" type="ORF">ASTE57867_12575</name>
</gene>
<evidence type="ECO:0000313" key="1">
    <source>
        <dbReference type="EMBL" id="KAF0696693.1"/>
    </source>
</evidence>
<dbReference type="AlphaFoldDB" id="A0A485KXY1"/>
<evidence type="ECO:0000313" key="2">
    <source>
        <dbReference type="EMBL" id="VFT89426.1"/>
    </source>
</evidence>
<accession>A0A485KXY1</accession>
<dbReference type="OrthoDB" id="10287860at2759"/>
<proteinExistence type="predicted"/>
<dbReference type="EMBL" id="CAADRA010005397">
    <property type="protein sequence ID" value="VFT89426.1"/>
    <property type="molecule type" value="Genomic_DNA"/>
</dbReference>
<name>A0A485KXY1_9STRA</name>
<evidence type="ECO:0000313" key="3">
    <source>
        <dbReference type="Proteomes" id="UP000332933"/>
    </source>
</evidence>